<feature type="domain" description="DNA replication factor Dna2 N-terminal" evidence="24">
    <location>
        <begin position="822"/>
        <end position="1155"/>
    </location>
</feature>
<dbReference type="Gene3D" id="3.40.50.300">
    <property type="entry name" value="P-loop containing nucleotide triphosphate hydrolases"/>
    <property type="match status" value="2"/>
</dbReference>
<dbReference type="InterPro" id="IPR043129">
    <property type="entry name" value="ATPase_NBD"/>
</dbReference>
<dbReference type="CDD" id="cd18808">
    <property type="entry name" value="SF1_C_Upf1"/>
    <property type="match status" value="1"/>
</dbReference>
<keyword evidence="11" id="KW-0227">DNA damage</keyword>
<keyword evidence="18" id="KW-0234">DNA repair</keyword>
<dbReference type="SUPFAM" id="SSF52540">
    <property type="entry name" value="P-loop containing nucleoside triphosphate hydrolases"/>
    <property type="match status" value="1"/>
</dbReference>
<keyword evidence="12" id="KW-0378">Hydrolase</keyword>
<evidence type="ECO:0000256" key="18">
    <source>
        <dbReference type="ARBA" id="ARBA00023204"/>
    </source>
</evidence>
<evidence type="ECO:0000256" key="21">
    <source>
        <dbReference type="ARBA" id="ARBA00047995"/>
    </source>
</evidence>
<dbReference type="InterPro" id="IPR047187">
    <property type="entry name" value="SF1_C_Upf1"/>
</dbReference>
<feature type="compositionally biased region" description="Polar residues" evidence="23">
    <location>
        <begin position="670"/>
        <end position="681"/>
    </location>
</feature>
<reference evidence="27 28" key="1">
    <citation type="journal article" date="2014" name="Genome Announc.">
        <title>Genome sequence of the basidiomycetous fungus Pseudozyma aphidis DSM70725, an efficient producer of biosurfactant mannosylerythritol lipids.</title>
        <authorList>
            <person name="Lorenz S."/>
            <person name="Guenther M."/>
            <person name="Grumaz C."/>
            <person name="Rupp S."/>
            <person name="Zibek S."/>
            <person name="Sohn K."/>
        </authorList>
    </citation>
    <scope>NUCLEOTIDE SEQUENCE [LARGE SCALE GENOMIC DNA]</scope>
    <source>
        <strain evidence="28">ATCC 32657 / CBS 517.83 / DSM 70725 / JCM 10318 / NBRC 10182 / NRRL Y-7954 / St-0401</strain>
    </source>
</reference>
<dbReference type="CDD" id="cd22318">
    <property type="entry name" value="DNA2_N-like"/>
    <property type="match status" value="1"/>
</dbReference>
<evidence type="ECO:0000256" key="3">
    <source>
        <dbReference type="ARBA" id="ARBA00007913"/>
    </source>
</evidence>
<dbReference type="EC" id="3.6.4.12" evidence="4"/>
<keyword evidence="10" id="KW-0547">Nucleotide-binding</keyword>
<dbReference type="InterPro" id="IPR014808">
    <property type="entry name" value="DNA_replication_fac_Dna2_N"/>
</dbReference>
<dbReference type="Pfam" id="PF13087">
    <property type="entry name" value="AAA_12"/>
    <property type="match status" value="1"/>
</dbReference>
<dbReference type="SUPFAM" id="SSF53067">
    <property type="entry name" value="Actin-like ATPase domain"/>
    <property type="match status" value="2"/>
</dbReference>
<protein>
    <recommendedName>
        <fullName evidence="5">DNA replication ATP-dependent helicase/nuclease DNA2</fullName>
        <ecNumber evidence="4">3.6.4.12</ecNumber>
    </recommendedName>
</protein>
<evidence type="ECO:0000313" key="27">
    <source>
        <dbReference type="EMBL" id="ETS65412.1"/>
    </source>
</evidence>
<keyword evidence="9" id="KW-0479">Metal-binding</keyword>
<dbReference type="GO" id="GO:0046872">
    <property type="term" value="F:metal ion binding"/>
    <property type="evidence" value="ECO:0007669"/>
    <property type="project" value="UniProtKB-KW"/>
</dbReference>
<keyword evidence="13" id="KW-0347">Helicase</keyword>
<feature type="domain" description="DNA2/NAM7 helicase helicase" evidence="25">
    <location>
        <begin position="1730"/>
        <end position="1771"/>
    </location>
</feature>
<dbReference type="Pfam" id="PF13086">
    <property type="entry name" value="AAA_11"/>
    <property type="match status" value="2"/>
</dbReference>
<dbReference type="GO" id="GO:0003678">
    <property type="term" value="F:DNA helicase activity"/>
    <property type="evidence" value="ECO:0007669"/>
    <property type="project" value="UniProtKB-EC"/>
</dbReference>
<dbReference type="FunFam" id="3.40.50.300:FF:000721">
    <property type="entry name" value="DNA replication ATP-dependent helicase/nuclease DNA2"/>
    <property type="match status" value="1"/>
</dbReference>
<feature type="region of interest" description="Disordered" evidence="23">
    <location>
        <begin position="652"/>
        <end position="683"/>
    </location>
</feature>
<feature type="domain" description="DNA2/NAM7 helicase-like C-terminal" evidence="26">
    <location>
        <begin position="1780"/>
        <end position="2007"/>
    </location>
</feature>
<evidence type="ECO:0000256" key="4">
    <source>
        <dbReference type="ARBA" id="ARBA00012551"/>
    </source>
</evidence>
<sequence length="2042" mass="223400">MTAREARTVIVITGSHTITAGYGIHEILKRPSISLTARVGLPRSAASGSSSSSSPPDYSQYLVGSALDEAERRGDDLAIFWPMRKGYVRDWQQMIALWNYVLFHLLPIRRSHNDSNVLISLPLPISRATHAYLTQIFFEHFNSAAITIAEKPLLSCYGVGTMNACVVDLGYESCDVTPVIECVVQSNANVKTDVGARHCILYLAQLLRRDQSVAKAVQTLLRYTRKAASATPRENDDTALRSAMFSLARQLVEEGLVLDEDAVKKGAGGLLSAADGEDEEGNFDIAAVLVDGAKKHDDEDEERRRAFEANQGEGIDEAVLASITGEDGQPGGSTDDKAVLVHFRGLKLKIGPERFRFLEPLFRPELLKDVAGAADLHVGDEPFGAGPVVAEANGTAGHATSSFDSYPMPTATPDWSQAVPLPLAIANAISRVEDADRRPQLWENLIFTGHPAKIKTIQIEAISSLSEFVATEQTEAAQVLAEPNPLQARNVRALRVPDYFSEFKDRTDLAPFLGGTIYAKLVFGDPQAKAFITKQNYNEAGPNQAFSVKLTTHTRHDTSPQSVGRVQQSDFVEGCGPGGRPTPPAKKRHIEIFRLRTTRLSAITFVSADPIGLRGRTSARLPAESSALPAMALNAADALFMDELFADLDASHFSIPPSQSPPKPKPIRLQGSQTSKVQNLGPSRPRAVLAETTRFQSQPALDLDLEDWFQQPAPPTPKLASRHSPSAVKRQKLDRGIEATTSTGASASKRPRQPREQCTYVRCRVVATVHGSYNVASDTHSGPARTRPEHLLVLEKDQLDSRSKRADGVRPQNAQQADVYLASLRDDWMQTIVGTSDIVHLVGRFESDLRKVPILLEQQSSTSASNKSRSAPHPAIEIALEEPAADSTPPPDVRAESVESDDELWDDLASMPSLSQCATQEMLASDDASRAQIMLFASRSTDADSADNALDNLLVVHPDVLVPATKVADVASCIRKPVVQDRLRGASDTTVSLVMGNMLHELLQACLTAPPPPTSQTFPPPKIEDGDSMPTAEVKAVSPWPERWQGIGDFSRAFVDHQIEEQVRSNVESLYAIELSAEEATAQLREKAAAFARFAHVFLQHDDEASFHPEANLREQSRGPGSMPAKVRIRRILDVEEEIWSPAFGLKGKVDVSVECDIADGSDAKPPRKVGSNSNGAFARGVQKQVSEAPPASKVTTSVVPLELKTGRAEVVSTEHRAQTMLYTLMMSDRYATRVSDGLLYYSKSGEMHRISRSRNEVRSLIIGRNELAHYLRHNPSRLAKPDPEATQTDRVRVLPPTIDSEYKCRRCYAVDGCMLFRRAIENIVEPKEESNTSNEDVSKLSAAEAQGTDLVLARRTPIADVYEQKTSHLTPVHLDFFRKWDRLLNLEEEDAVRIRREMWTITAEQREKAGRCFANMRLDLDALQPDEASTAPASSSSMRRVVHRFVRHCPVGQAAEASVLAGHISVNDPVTISIEPDMLSVAQGFVTRLTPTSVDIGLDHSLDAVMQRALERDAAGSVDGPVGLEVAADRMVFRIDKDEFGSGMGRVRANLAALFLTPQRGGDVKRRELVVDMRAPRFVEHGQDQRVRATVAEARADASLNEDQRVAIDKVLSAQDYALVLGMPGTGKTTTIAKLIQLLDQPAKGEEEAMRILRLGSRDKVHADAHQFLLPRCSTLEELREAFESPNVVAATCLSVHHTFFSSGMAKLRSRRGADSPSESAADAAPEYLFDYCIVDEASQIPLPTCLGPLRFADKFVLVGDHHQLPPLVKNAEAKAGGLDVSLFKLLCERHGDASMVALRSQYRMNADIMRLANELVYSGQLRAGTEQVRDRRLELPHLEAALQGAEVGGWMEEVLKPESKVRFVDTAGLPLEVVGESKHGELVKNQFEAELVISITEALLRAGCIADQIGVVTPYRQQIKLLRSLVATRASGAGRHALEDVEILTADQSQGRDKDVIIVTFTRANHAPSSTGARGGSTGELLNDLRRLNVSLTRAKRKLILIGHSPTLRASSVLSPLLDLVKQQGWIINLPSPHPSLSSQ</sequence>
<evidence type="ECO:0000259" key="26">
    <source>
        <dbReference type="Pfam" id="PF13087"/>
    </source>
</evidence>
<dbReference type="SMART" id="SM00268">
    <property type="entry name" value="ACTIN"/>
    <property type="match status" value="1"/>
</dbReference>
<keyword evidence="14" id="KW-0067">ATP-binding</keyword>
<evidence type="ECO:0000256" key="6">
    <source>
        <dbReference type="ARBA" id="ARBA00022485"/>
    </source>
</evidence>
<dbReference type="Pfam" id="PF08696">
    <property type="entry name" value="Dna2"/>
    <property type="match status" value="1"/>
</dbReference>
<keyword evidence="7" id="KW-0235">DNA replication</keyword>
<evidence type="ECO:0000256" key="15">
    <source>
        <dbReference type="ARBA" id="ARBA00023004"/>
    </source>
</evidence>
<evidence type="ECO:0000259" key="24">
    <source>
        <dbReference type="Pfam" id="PF08696"/>
    </source>
</evidence>
<comment type="similarity">
    <text evidence="22">Belongs to the actin family.</text>
</comment>
<dbReference type="InterPro" id="IPR041679">
    <property type="entry name" value="DNA2/NAM7-like_C"/>
</dbReference>
<keyword evidence="8" id="KW-0540">Nuclease</keyword>
<dbReference type="InterPro" id="IPR004000">
    <property type="entry name" value="Actin"/>
</dbReference>
<evidence type="ECO:0000256" key="11">
    <source>
        <dbReference type="ARBA" id="ARBA00022763"/>
    </source>
</evidence>
<dbReference type="GO" id="GO:0003677">
    <property type="term" value="F:DNA binding"/>
    <property type="evidence" value="ECO:0007669"/>
    <property type="project" value="UniProtKB-KW"/>
</dbReference>
<keyword evidence="17" id="KW-0238">DNA-binding</keyword>
<evidence type="ECO:0000313" key="28">
    <source>
        <dbReference type="Proteomes" id="UP000019462"/>
    </source>
</evidence>
<organism evidence="27 28">
    <name type="scientific">Moesziomyces aphidis</name>
    <name type="common">Pseudozyma aphidis</name>
    <dbReference type="NCBI Taxonomy" id="84754"/>
    <lineage>
        <taxon>Eukaryota</taxon>
        <taxon>Fungi</taxon>
        <taxon>Dikarya</taxon>
        <taxon>Basidiomycota</taxon>
        <taxon>Ustilaginomycotina</taxon>
        <taxon>Ustilaginomycetes</taxon>
        <taxon>Ustilaginales</taxon>
        <taxon>Ustilaginaceae</taxon>
        <taxon>Moesziomyces</taxon>
    </lineage>
</organism>
<dbReference type="HOGENOM" id="CLU_001666_2_3_1"/>
<evidence type="ECO:0000256" key="23">
    <source>
        <dbReference type="SAM" id="MobiDB-lite"/>
    </source>
</evidence>
<evidence type="ECO:0000256" key="16">
    <source>
        <dbReference type="ARBA" id="ARBA00023014"/>
    </source>
</evidence>
<comment type="catalytic activity">
    <reaction evidence="21">
        <text>ATP + H2O = ADP + phosphate + H(+)</text>
        <dbReference type="Rhea" id="RHEA:13065"/>
        <dbReference type="ChEBI" id="CHEBI:15377"/>
        <dbReference type="ChEBI" id="CHEBI:15378"/>
        <dbReference type="ChEBI" id="CHEBI:30616"/>
        <dbReference type="ChEBI" id="CHEBI:43474"/>
        <dbReference type="ChEBI" id="CHEBI:456216"/>
        <dbReference type="EC" id="3.6.4.12"/>
    </reaction>
</comment>
<comment type="cofactor">
    <cofactor evidence="1">
        <name>[4Fe-4S] cluster</name>
        <dbReference type="ChEBI" id="CHEBI:49883"/>
    </cofactor>
</comment>
<comment type="caution">
    <text evidence="27">The sequence shown here is derived from an EMBL/GenBank/DDBJ whole genome shotgun (WGS) entry which is preliminary data.</text>
</comment>
<dbReference type="GO" id="GO:0051539">
    <property type="term" value="F:4 iron, 4 sulfur cluster binding"/>
    <property type="evidence" value="ECO:0007669"/>
    <property type="project" value="UniProtKB-KW"/>
</dbReference>
<evidence type="ECO:0000256" key="19">
    <source>
        <dbReference type="ARBA" id="ARBA00023242"/>
    </source>
</evidence>
<accession>W3VX60</accession>
<keyword evidence="20" id="KW-0511">Multifunctional enzyme</keyword>
<evidence type="ECO:0000256" key="1">
    <source>
        <dbReference type="ARBA" id="ARBA00001966"/>
    </source>
</evidence>
<dbReference type="GO" id="GO:0006260">
    <property type="term" value="P:DNA replication"/>
    <property type="evidence" value="ECO:0007669"/>
    <property type="project" value="UniProtKB-KW"/>
</dbReference>
<proteinExistence type="inferred from homology"/>
<dbReference type="Gene3D" id="3.90.320.10">
    <property type="match status" value="1"/>
</dbReference>
<feature type="domain" description="DNA2/NAM7 helicase helicase" evidence="25">
    <location>
        <begin position="1601"/>
        <end position="1654"/>
    </location>
</feature>
<evidence type="ECO:0000256" key="9">
    <source>
        <dbReference type="ARBA" id="ARBA00022723"/>
    </source>
</evidence>
<evidence type="ECO:0000256" key="7">
    <source>
        <dbReference type="ARBA" id="ARBA00022705"/>
    </source>
</evidence>
<dbReference type="Proteomes" id="UP000019462">
    <property type="component" value="Unassembled WGS sequence"/>
</dbReference>
<dbReference type="GO" id="GO:0000014">
    <property type="term" value="F:single-stranded DNA endodeoxyribonuclease activity"/>
    <property type="evidence" value="ECO:0007669"/>
    <property type="project" value="UniProtKB-ARBA"/>
</dbReference>
<dbReference type="OrthoDB" id="6513042at2759"/>
<gene>
    <name evidence="27" type="ORF">PaG_00146</name>
</gene>
<keyword evidence="28" id="KW-1185">Reference proteome</keyword>
<dbReference type="Gene3D" id="3.30.420.40">
    <property type="match status" value="3"/>
</dbReference>
<evidence type="ECO:0000259" key="25">
    <source>
        <dbReference type="Pfam" id="PF13086"/>
    </source>
</evidence>
<evidence type="ECO:0000256" key="20">
    <source>
        <dbReference type="ARBA" id="ARBA00023268"/>
    </source>
</evidence>
<evidence type="ECO:0000256" key="2">
    <source>
        <dbReference type="ARBA" id="ARBA00004123"/>
    </source>
</evidence>
<dbReference type="InterPro" id="IPR027417">
    <property type="entry name" value="P-loop_NTPase"/>
</dbReference>
<comment type="similarity">
    <text evidence="3">Belongs to the DNA2/NAM7 helicase family.</text>
</comment>
<evidence type="ECO:0000256" key="10">
    <source>
        <dbReference type="ARBA" id="ARBA00022741"/>
    </source>
</evidence>
<evidence type="ECO:0000256" key="13">
    <source>
        <dbReference type="ARBA" id="ARBA00022806"/>
    </source>
</evidence>
<evidence type="ECO:0000256" key="14">
    <source>
        <dbReference type="ARBA" id="ARBA00022840"/>
    </source>
</evidence>
<dbReference type="GO" id="GO:0006302">
    <property type="term" value="P:double-strand break repair"/>
    <property type="evidence" value="ECO:0007669"/>
    <property type="project" value="UniProtKB-ARBA"/>
</dbReference>
<dbReference type="PANTHER" id="PTHR43788:SF8">
    <property type="entry name" value="DNA-BINDING PROTEIN SMUBP-2"/>
    <property type="match status" value="1"/>
</dbReference>
<dbReference type="InterPro" id="IPR041677">
    <property type="entry name" value="DNA2/NAM7_AAA_11"/>
</dbReference>
<keyword evidence="19" id="KW-0539">Nucleus</keyword>
<keyword evidence="6" id="KW-0004">4Fe-4S</keyword>
<dbReference type="GO" id="GO:0035861">
    <property type="term" value="C:site of double-strand break"/>
    <property type="evidence" value="ECO:0007669"/>
    <property type="project" value="UniProtKB-ARBA"/>
</dbReference>
<dbReference type="PANTHER" id="PTHR43788">
    <property type="entry name" value="DNA2/NAM7 HELICASE FAMILY MEMBER"/>
    <property type="match status" value="1"/>
</dbReference>
<evidence type="ECO:0000256" key="22">
    <source>
        <dbReference type="RuleBase" id="RU000487"/>
    </source>
</evidence>
<comment type="subcellular location">
    <subcellularLocation>
        <location evidence="2">Nucleus</location>
    </subcellularLocation>
</comment>
<keyword evidence="16" id="KW-0411">Iron-sulfur</keyword>
<dbReference type="InterPro" id="IPR011604">
    <property type="entry name" value="PDDEXK-like_dom_sf"/>
</dbReference>
<dbReference type="GO" id="GO:0005524">
    <property type="term" value="F:ATP binding"/>
    <property type="evidence" value="ECO:0007669"/>
    <property type="project" value="UniProtKB-KW"/>
</dbReference>
<evidence type="ECO:0000256" key="5">
    <source>
        <dbReference type="ARBA" id="ARBA00021516"/>
    </source>
</evidence>
<feature type="region of interest" description="Disordered" evidence="23">
    <location>
        <begin position="708"/>
        <end position="756"/>
    </location>
</feature>
<evidence type="ECO:0000256" key="12">
    <source>
        <dbReference type="ARBA" id="ARBA00022801"/>
    </source>
</evidence>
<evidence type="ECO:0000256" key="8">
    <source>
        <dbReference type="ARBA" id="ARBA00022722"/>
    </source>
</evidence>
<evidence type="ECO:0000256" key="17">
    <source>
        <dbReference type="ARBA" id="ARBA00023125"/>
    </source>
</evidence>
<dbReference type="GO" id="GO:0005634">
    <property type="term" value="C:nucleus"/>
    <property type="evidence" value="ECO:0007669"/>
    <property type="project" value="UniProtKB-SubCell"/>
</dbReference>
<keyword evidence="15" id="KW-0408">Iron</keyword>
<dbReference type="Pfam" id="PF00022">
    <property type="entry name" value="Actin"/>
    <property type="match status" value="1"/>
</dbReference>
<name>W3VX60_MOEAP</name>
<dbReference type="EMBL" id="AWNI01000001">
    <property type="protein sequence ID" value="ETS65412.1"/>
    <property type="molecule type" value="Genomic_DNA"/>
</dbReference>
<dbReference type="InterPro" id="IPR050534">
    <property type="entry name" value="Coronavir_polyprotein_1ab"/>
</dbReference>